<organism evidence="8">
    <name type="scientific">Aplanochytrium stocchinoi</name>
    <dbReference type="NCBI Taxonomy" id="215587"/>
    <lineage>
        <taxon>Eukaryota</taxon>
        <taxon>Sar</taxon>
        <taxon>Stramenopiles</taxon>
        <taxon>Bigyra</taxon>
        <taxon>Labyrinthulomycetes</taxon>
        <taxon>Thraustochytrida</taxon>
        <taxon>Thraustochytriidae</taxon>
        <taxon>Aplanochytrium</taxon>
    </lineage>
</organism>
<dbReference type="InterPro" id="IPR036322">
    <property type="entry name" value="WD40_repeat_dom_sf"/>
</dbReference>
<dbReference type="Gene3D" id="3.30.710.10">
    <property type="entry name" value="Potassium Channel Kv1.1, Chain A"/>
    <property type="match status" value="1"/>
</dbReference>
<dbReference type="PANTHER" id="PTHR19876">
    <property type="entry name" value="COATOMER"/>
    <property type="match status" value="1"/>
</dbReference>
<evidence type="ECO:0000259" key="6">
    <source>
        <dbReference type="SMART" id="SM00875"/>
    </source>
</evidence>
<dbReference type="CDD" id="cd00200">
    <property type="entry name" value="WD40"/>
    <property type="match status" value="1"/>
</dbReference>
<dbReference type="Pfam" id="PF07707">
    <property type="entry name" value="BACK"/>
    <property type="match status" value="1"/>
</dbReference>
<dbReference type="PRINTS" id="PR00320">
    <property type="entry name" value="GPROTEINBRPT"/>
</dbReference>
<proteinExistence type="predicted"/>
<feature type="repeat" description="WD" evidence="3">
    <location>
        <begin position="619"/>
        <end position="633"/>
    </location>
</feature>
<feature type="compositionally biased region" description="Acidic residues" evidence="4">
    <location>
        <begin position="126"/>
        <end position="139"/>
    </location>
</feature>
<evidence type="ECO:0000256" key="1">
    <source>
        <dbReference type="ARBA" id="ARBA00022574"/>
    </source>
</evidence>
<keyword evidence="2" id="KW-0677">Repeat</keyword>
<evidence type="ECO:0000313" key="8">
    <source>
        <dbReference type="EMBL" id="CAE0431991.1"/>
    </source>
</evidence>
<dbReference type="SUPFAM" id="SSF50978">
    <property type="entry name" value="WD40 repeat-like"/>
    <property type="match status" value="1"/>
</dbReference>
<feature type="domain" description="BACK" evidence="6">
    <location>
        <begin position="223"/>
        <end position="368"/>
    </location>
</feature>
<dbReference type="SMART" id="SM00320">
    <property type="entry name" value="WD40"/>
    <property type="match status" value="7"/>
</dbReference>
<dbReference type="Pfam" id="PF00400">
    <property type="entry name" value="WD40"/>
    <property type="match status" value="7"/>
</dbReference>
<sequence length="764" mass="86972">MTEAFKRRRLMTQSSIVEGCGQEEIQNEKHHRRFRERIDKSWLKREFCDVALFAKVSESDSKELKKTYPKMCNEASAVTFHRNPNSSTSSEELLVEIHVHSIVVAAMSPTLHKMIKRGGRKGSIEYENEENSEVEEESSDREKGFPPKEAMKTKKDKEMILFSNTNVDGVSLVRLVRYIYQGTLALSSMNVEKTMCAAHFLEIKGAMELCADFYLQQMHIGNALSIASIGKVYECGDLEEMASTYVCDNFVAVAAGDEWLQLSKDDMEEILKMNDLVCVSEMDVIAAAYRWAVEWEEKNDNGKELSNNSNIIKHNRDAYNDNDSDDVGMGSSPEPDSVDQRFLCVGDFFRNGFIRLNHLSDEDLVSIKNGSFFDKEKQSQYAKEHELLLKECTEAVDMELQKKNDTYNRVKIDDDTDKDSENMEMNQYKKKLVSEPRKYEYVGGTRVTPHCVQHSLEGHDGYVYSVKEIDDGILVSGSRDQTINVWDINPILKKRESTATEQLKPILTVEGHRDRVVKLWSFENASKKILFASCSFDNTVRIWEWNRDQRSCTCVSTLKGHDDWVTSITTCFNKLVTGSADNTIKVWNIDSLECEKTITGHKDHVYGLCQVVKSDGTILLASGSQDKTVKIWDPKQDWKCVHTLKGHEESVRCVFPYRDMLITASADRMIMVWSTGEPWKMVKLLKGHSDVVEALVSMPRDDSNDYLVSASRDNSIKLWDVESARCQSTLTGHRNWVKGLAITRSGRLVSASADGTVKLWNTNT</sequence>
<feature type="region of interest" description="Disordered" evidence="4">
    <location>
        <begin position="122"/>
        <end position="150"/>
    </location>
</feature>
<dbReference type="GO" id="GO:0030126">
    <property type="term" value="C:COPI vesicle coat"/>
    <property type="evidence" value="ECO:0007669"/>
    <property type="project" value="TreeGrafter"/>
</dbReference>
<dbReference type="EMBL" id="HBIN01003392">
    <property type="protein sequence ID" value="CAE0431990.1"/>
    <property type="molecule type" value="Transcribed_RNA"/>
</dbReference>
<feature type="compositionally biased region" description="Basic and acidic residues" evidence="4">
    <location>
        <begin position="140"/>
        <end position="150"/>
    </location>
</feature>
<dbReference type="InterPro" id="IPR050844">
    <property type="entry name" value="Coatomer_complex_subunit"/>
</dbReference>
<dbReference type="PROSITE" id="PS50294">
    <property type="entry name" value="WD_REPEATS_REGION"/>
    <property type="match status" value="4"/>
</dbReference>
<feature type="region of interest" description="Disordered" evidence="4">
    <location>
        <begin position="316"/>
        <end position="335"/>
    </location>
</feature>
<dbReference type="Gene3D" id="1.25.40.420">
    <property type="match status" value="1"/>
</dbReference>
<dbReference type="InterPro" id="IPR000210">
    <property type="entry name" value="BTB/POZ_dom"/>
</dbReference>
<dbReference type="InterPro" id="IPR011705">
    <property type="entry name" value="BACK"/>
</dbReference>
<name>A0A6S8B949_9STRA</name>
<dbReference type="PROSITE" id="PS00678">
    <property type="entry name" value="WD_REPEATS_1"/>
    <property type="match status" value="4"/>
</dbReference>
<dbReference type="InterPro" id="IPR020472">
    <property type="entry name" value="WD40_PAC1"/>
</dbReference>
<dbReference type="GO" id="GO:0006886">
    <property type="term" value="P:intracellular protein transport"/>
    <property type="evidence" value="ECO:0007669"/>
    <property type="project" value="TreeGrafter"/>
</dbReference>
<dbReference type="InterPro" id="IPR001680">
    <property type="entry name" value="WD40_rpt"/>
</dbReference>
<dbReference type="Pfam" id="PF00651">
    <property type="entry name" value="BTB"/>
    <property type="match status" value="1"/>
</dbReference>
<dbReference type="InterPro" id="IPR015943">
    <property type="entry name" value="WD40/YVTN_repeat-like_dom_sf"/>
</dbReference>
<dbReference type="InterPro" id="IPR011333">
    <property type="entry name" value="SKP1/BTB/POZ_sf"/>
</dbReference>
<dbReference type="PROSITE" id="PS50082">
    <property type="entry name" value="WD_REPEATS_2"/>
    <property type="match status" value="6"/>
</dbReference>
<dbReference type="AlphaFoldDB" id="A0A6S8B949"/>
<dbReference type="SMART" id="SM00225">
    <property type="entry name" value="BTB"/>
    <property type="match status" value="1"/>
</dbReference>
<dbReference type="GO" id="GO:0006890">
    <property type="term" value="P:retrograde vesicle-mediated transport, Golgi to endoplasmic reticulum"/>
    <property type="evidence" value="ECO:0007669"/>
    <property type="project" value="TreeGrafter"/>
</dbReference>
<feature type="domain" description="BTB" evidence="5">
    <location>
        <begin position="48"/>
        <end position="218"/>
    </location>
</feature>
<dbReference type="CDD" id="cd14733">
    <property type="entry name" value="BACK"/>
    <property type="match status" value="1"/>
</dbReference>
<reference evidence="8" key="1">
    <citation type="submission" date="2021-01" db="EMBL/GenBank/DDBJ databases">
        <authorList>
            <person name="Corre E."/>
            <person name="Pelletier E."/>
            <person name="Niang G."/>
            <person name="Scheremetjew M."/>
            <person name="Finn R."/>
            <person name="Kale V."/>
            <person name="Holt S."/>
            <person name="Cochrane G."/>
            <person name="Meng A."/>
            <person name="Brown T."/>
            <person name="Cohen L."/>
        </authorList>
    </citation>
    <scope>NUCLEOTIDE SEQUENCE</scope>
    <source>
        <strain evidence="8">GSBS06</strain>
    </source>
</reference>
<dbReference type="GO" id="GO:0006888">
    <property type="term" value="P:endoplasmic reticulum to Golgi vesicle-mediated transport"/>
    <property type="evidence" value="ECO:0007669"/>
    <property type="project" value="TreeGrafter"/>
</dbReference>
<evidence type="ECO:0000313" key="7">
    <source>
        <dbReference type="EMBL" id="CAE0431990.1"/>
    </source>
</evidence>
<feature type="repeat" description="WD" evidence="3">
    <location>
        <begin position="558"/>
        <end position="597"/>
    </location>
</feature>
<feature type="repeat" description="WD" evidence="3">
    <location>
        <begin position="644"/>
        <end position="674"/>
    </location>
</feature>
<feature type="repeat" description="WD" evidence="3">
    <location>
        <begin position="730"/>
        <end position="764"/>
    </location>
</feature>
<dbReference type="SMART" id="SM00875">
    <property type="entry name" value="BACK"/>
    <property type="match status" value="1"/>
</dbReference>
<dbReference type="SUPFAM" id="SSF54695">
    <property type="entry name" value="POZ domain"/>
    <property type="match status" value="1"/>
</dbReference>
<accession>A0A6S8B949</accession>
<evidence type="ECO:0000256" key="3">
    <source>
        <dbReference type="PROSITE-ProRule" id="PRU00221"/>
    </source>
</evidence>
<dbReference type="GO" id="GO:0006891">
    <property type="term" value="P:intra-Golgi vesicle-mediated transport"/>
    <property type="evidence" value="ECO:0007669"/>
    <property type="project" value="TreeGrafter"/>
</dbReference>
<keyword evidence="1 3" id="KW-0853">WD repeat</keyword>
<evidence type="ECO:0000256" key="4">
    <source>
        <dbReference type="SAM" id="MobiDB-lite"/>
    </source>
</evidence>
<evidence type="ECO:0000256" key="2">
    <source>
        <dbReference type="ARBA" id="ARBA00022737"/>
    </source>
</evidence>
<gene>
    <name evidence="7" type="ORF">ASTO00021_LOCUS2325</name>
    <name evidence="8" type="ORF">ASTO00021_LOCUS2326</name>
</gene>
<dbReference type="EMBL" id="HBIN01003393">
    <property type="protein sequence ID" value="CAE0431991.1"/>
    <property type="molecule type" value="Transcribed_RNA"/>
</dbReference>
<feature type="repeat" description="WD" evidence="3">
    <location>
        <begin position="685"/>
        <end position="729"/>
    </location>
</feature>
<feature type="repeat" description="WD" evidence="3">
    <location>
        <begin position="456"/>
        <end position="489"/>
    </location>
</feature>
<protein>
    <submittedName>
        <fullName evidence="8">Uncharacterized protein</fullName>
    </submittedName>
</protein>
<evidence type="ECO:0000259" key="5">
    <source>
        <dbReference type="SMART" id="SM00225"/>
    </source>
</evidence>
<dbReference type="InterPro" id="IPR019775">
    <property type="entry name" value="WD40_repeat_CS"/>
</dbReference>
<dbReference type="Gene3D" id="2.130.10.10">
    <property type="entry name" value="YVTN repeat-like/Quinoprotein amine dehydrogenase"/>
    <property type="match status" value="2"/>
</dbReference>